<geneLocation type="plasmid" evidence="2 3">
    <name>unnamed1</name>
</geneLocation>
<dbReference type="EMBL" id="CP151407">
    <property type="protein sequence ID" value="WZJ23354.1"/>
    <property type="molecule type" value="Genomic_DNA"/>
</dbReference>
<dbReference type="InterPro" id="IPR036410">
    <property type="entry name" value="HSP_DnaJ_Cys-rich_dom_sf"/>
</dbReference>
<evidence type="ECO:0008006" key="4">
    <source>
        <dbReference type="Google" id="ProtNLM"/>
    </source>
</evidence>
<evidence type="ECO:0000313" key="3">
    <source>
        <dbReference type="Proteomes" id="UP001479520"/>
    </source>
</evidence>
<protein>
    <recommendedName>
        <fullName evidence="4">Molecular chaperone DnaJ</fullName>
    </recommendedName>
</protein>
<evidence type="ECO:0000313" key="2">
    <source>
        <dbReference type="EMBL" id="WZJ23354.1"/>
    </source>
</evidence>
<evidence type="ECO:0000256" key="1">
    <source>
        <dbReference type="SAM" id="MobiDB-lite"/>
    </source>
</evidence>
<keyword evidence="2" id="KW-0614">Plasmid</keyword>
<feature type="compositionally biased region" description="Polar residues" evidence="1">
    <location>
        <begin position="44"/>
        <end position="55"/>
    </location>
</feature>
<dbReference type="Proteomes" id="UP001479520">
    <property type="component" value="Plasmid unnamed1"/>
</dbReference>
<proteinExistence type="predicted"/>
<keyword evidence="3" id="KW-1185">Reference proteome</keyword>
<organism evidence="2 3">
    <name type="scientific">Azonexus hydrophilus</name>
    <dbReference type="NCBI Taxonomy" id="418702"/>
    <lineage>
        <taxon>Bacteria</taxon>
        <taxon>Pseudomonadati</taxon>
        <taxon>Pseudomonadota</taxon>
        <taxon>Betaproteobacteria</taxon>
        <taxon>Rhodocyclales</taxon>
        <taxon>Azonexaceae</taxon>
        <taxon>Azonexus</taxon>
    </lineage>
</organism>
<name>A0ABZ2XPK2_9RHOO</name>
<feature type="region of interest" description="Disordered" evidence="1">
    <location>
        <begin position="34"/>
        <end position="55"/>
    </location>
</feature>
<dbReference type="RefSeq" id="WP_341744693.1">
    <property type="nucleotide sequence ID" value="NZ_CP151407.1"/>
</dbReference>
<dbReference type="SUPFAM" id="SSF57938">
    <property type="entry name" value="DnaJ/Hsp40 cysteine-rich domain"/>
    <property type="match status" value="1"/>
</dbReference>
<dbReference type="Gene3D" id="6.20.20.10">
    <property type="match status" value="1"/>
</dbReference>
<reference evidence="2 3" key="1">
    <citation type="submission" date="2024-04" db="EMBL/GenBank/DDBJ databases">
        <title>Dissimilatory iodate-reducing microorganisms contribute to the enrichment of iodine in groundwater.</title>
        <authorList>
            <person name="Jiang Z."/>
        </authorList>
    </citation>
    <scope>NUCLEOTIDE SEQUENCE [LARGE SCALE GENOMIC DNA]</scope>
    <source>
        <strain evidence="2 3">NCP973</strain>
        <plasmid evidence="2 3">unnamed1</plasmid>
    </source>
</reference>
<accession>A0ABZ2XPK2</accession>
<gene>
    <name evidence="2" type="ORF">AADV58_18265</name>
</gene>
<sequence length="55" mass="5798">MGKKMRQAIALGKKLVEGKQSEPCVACNGSGRYDTAGSPKCSACNGSGQQPKRRK</sequence>